<gene>
    <name evidence="1" type="primary">47</name>
    <name evidence="1" type="ORF">SEA_BURRO_47</name>
</gene>
<dbReference type="Proteomes" id="UP000267142">
    <property type="component" value="Segment"/>
</dbReference>
<organism evidence="1 2">
    <name type="scientific">Microbacterium phage Burro</name>
    <dbReference type="NCBI Taxonomy" id="2315703"/>
    <lineage>
        <taxon>Viruses</taxon>
        <taxon>Duplodnaviria</taxon>
        <taxon>Heunggongvirae</taxon>
        <taxon>Uroviricota</taxon>
        <taxon>Caudoviricetes</taxon>
        <taxon>Burrovirus</taxon>
        <taxon>Burrovirus burro</taxon>
    </lineage>
</organism>
<sequence length="487" mass="56924">MPRFPIYYQPRPYQAELHQMWRSNRIGVAVFPRQSGKDVAMSMEMCERRLRIPKSTGTYVSLDNPMIRDILWQKTYIDPASGQYVRMLQDNVDPTLVDWKNTVMEGEFSNKSRLKVQGYFQSGRDKNGVGTSFLDYAFTELALFSREDPIPRLMPIIQGEHEDKKLMVASTPRGKRNNPLWQLIQNHGQQKDFQLITRTIDDLNTMMTRAGLPAVMSQAKLEEVEETYFKRFGNSRMFQQEYYVDFEEMDAAAVYGEAFIKLIAEKRNEVFNLDSGHPVFVAFDIGSSGLHSDATAWIAFQWFNNKLFLFDCGEGHGKALPEYVDDLRLKPWFPKLQQIILPWDGDHHEKAVNTTPADMMRKAFPNVAVLAKSNKVWKIPGSRQGDYDLITDIQQVRMQLYNTIIHPENCDRVLECMENYKYEYNSKLQMWSGKPLHDKYSNMMDALRYTVQATKELEFFQGNWFDSSHQNDKSRNYEEDWSNVWGR</sequence>
<evidence type="ECO:0000313" key="2">
    <source>
        <dbReference type="Proteomes" id="UP000267142"/>
    </source>
</evidence>
<dbReference type="InterPro" id="IPR027417">
    <property type="entry name" value="P-loop_NTPase"/>
</dbReference>
<dbReference type="RefSeq" id="YP_009841666.1">
    <property type="nucleotide sequence ID" value="NC_048733.1"/>
</dbReference>
<protein>
    <submittedName>
        <fullName evidence="1">Terminase</fullName>
    </submittedName>
</protein>
<accession>A0A386KLF6</accession>
<evidence type="ECO:0000313" key="1">
    <source>
        <dbReference type="EMBL" id="AYD86190.1"/>
    </source>
</evidence>
<reference evidence="1 2" key="1">
    <citation type="submission" date="2018-08" db="EMBL/GenBank/DDBJ databases">
        <authorList>
            <person name="Solberg C.E."/>
            <person name="Bonilla J.A."/>
            <person name="Klyczek K."/>
            <person name="Garlena R.A."/>
            <person name="Russell D.A."/>
            <person name="Pope W.H."/>
            <person name="Jacobs-Sera D."/>
            <person name="Hatfull G.F."/>
        </authorList>
    </citation>
    <scope>NUCLEOTIDE SEQUENCE [LARGE SCALE GENOMIC DNA]</scope>
</reference>
<proteinExistence type="predicted"/>
<dbReference type="GeneID" id="55611857"/>
<dbReference type="EMBL" id="MH825698">
    <property type="protein sequence ID" value="AYD86190.1"/>
    <property type="molecule type" value="Genomic_DNA"/>
</dbReference>
<name>A0A386KLF6_9CAUD</name>
<dbReference type="Gene3D" id="3.30.420.280">
    <property type="match status" value="1"/>
</dbReference>
<dbReference type="KEGG" id="vg:55611857"/>
<keyword evidence="2" id="KW-1185">Reference proteome</keyword>
<dbReference type="Gene3D" id="3.40.50.300">
    <property type="entry name" value="P-loop containing nucleotide triphosphate hydrolases"/>
    <property type="match status" value="1"/>
</dbReference>